<gene>
    <name evidence="2" type="ORF">H8K36_04040</name>
</gene>
<keyword evidence="1" id="KW-0732">Signal</keyword>
<feature type="signal peptide" evidence="1">
    <location>
        <begin position="1"/>
        <end position="22"/>
    </location>
</feature>
<protein>
    <submittedName>
        <fullName evidence="2">Uncharacterized protein</fullName>
    </submittedName>
</protein>
<evidence type="ECO:0000313" key="2">
    <source>
        <dbReference type="EMBL" id="MBC3880531.1"/>
    </source>
</evidence>
<keyword evidence="3" id="KW-1185">Reference proteome</keyword>
<dbReference type="AlphaFoldDB" id="A0A923KRS5"/>
<evidence type="ECO:0000313" key="3">
    <source>
        <dbReference type="Proteomes" id="UP000627446"/>
    </source>
</evidence>
<dbReference type="EMBL" id="JACOFZ010000001">
    <property type="protein sequence ID" value="MBC3880531.1"/>
    <property type="molecule type" value="Genomic_DNA"/>
</dbReference>
<proteinExistence type="predicted"/>
<dbReference type="RefSeq" id="WP_186914964.1">
    <property type="nucleotide sequence ID" value="NZ_JACOFZ010000001.1"/>
</dbReference>
<evidence type="ECO:0000256" key="1">
    <source>
        <dbReference type="SAM" id="SignalP"/>
    </source>
</evidence>
<name>A0A923KRS5_9BURK</name>
<comment type="caution">
    <text evidence="2">The sequence shown here is derived from an EMBL/GenBank/DDBJ whole genome shotgun (WGS) entry which is preliminary data.</text>
</comment>
<feature type="chain" id="PRO_5038100627" evidence="1">
    <location>
        <begin position="23"/>
        <end position="152"/>
    </location>
</feature>
<reference evidence="2" key="1">
    <citation type="submission" date="2020-08" db="EMBL/GenBank/DDBJ databases">
        <title>Novel species isolated from subtropical streams in China.</title>
        <authorList>
            <person name="Lu H."/>
        </authorList>
    </citation>
    <scope>NUCLEOTIDE SEQUENCE</scope>
    <source>
        <strain evidence="2">LX22W</strain>
    </source>
</reference>
<sequence length="152" mass="18211">MSHFTKLKVIAIAFGIAITAFTGNTEAHERFYGGTSYPISPVNSYSYVYYPGAQVYYAPNGRIWYWNDGYAWRSGYSLPYGFNVDFRLGGVPISLRSALPYREHHYVDSYYGRPWRARQHYEHRREREDRHERWREHDRGYDRNDDHGGRRW</sequence>
<accession>A0A923KRS5</accession>
<organism evidence="2 3">
    <name type="scientific">Undibacterium nitidum</name>
    <dbReference type="NCBI Taxonomy" id="2762298"/>
    <lineage>
        <taxon>Bacteria</taxon>
        <taxon>Pseudomonadati</taxon>
        <taxon>Pseudomonadota</taxon>
        <taxon>Betaproteobacteria</taxon>
        <taxon>Burkholderiales</taxon>
        <taxon>Oxalobacteraceae</taxon>
        <taxon>Undibacterium</taxon>
    </lineage>
</organism>
<dbReference type="Proteomes" id="UP000627446">
    <property type="component" value="Unassembled WGS sequence"/>
</dbReference>